<evidence type="ECO:0000256" key="1">
    <source>
        <dbReference type="SAM" id="Coils"/>
    </source>
</evidence>
<evidence type="ECO:0008006" key="4">
    <source>
        <dbReference type="Google" id="ProtNLM"/>
    </source>
</evidence>
<organism evidence="3">
    <name type="scientific">Triticum aestivum</name>
    <name type="common">Wheat</name>
    <dbReference type="NCBI Taxonomy" id="4565"/>
    <lineage>
        <taxon>Eukaryota</taxon>
        <taxon>Viridiplantae</taxon>
        <taxon>Streptophyta</taxon>
        <taxon>Embryophyta</taxon>
        <taxon>Tracheophyta</taxon>
        <taxon>Spermatophyta</taxon>
        <taxon>Magnoliopsida</taxon>
        <taxon>Liliopsida</taxon>
        <taxon>Poales</taxon>
        <taxon>Poaceae</taxon>
        <taxon>BOP clade</taxon>
        <taxon>Pooideae</taxon>
        <taxon>Triticodae</taxon>
        <taxon>Triticeae</taxon>
        <taxon>Triticinae</taxon>
        <taxon>Triticum</taxon>
    </lineage>
</organism>
<sequence length="480" mass="52790">MEDAIDLDLDLDAAADLASLASFGAVAPSGKGKPRAPRKTAAATKSKKALTPEHRPRESDKRKGQRHAADARDEAAAQAAAAAAQQEFTNARVAAVTREALYMLGVNPSQHHLVQAAVAAASTGSSAFPRMVMPDSPRASACNPVPGFHVYPQTSRLSGECSLDVSVVAPSTPAPAPIDLNAAPVEMPSAVDEDYMQHLIFEGGAPGAGYNPEETQSQAGRAAFTPAAGYDPYQVAFMRDQVDIDLDGFPLDHEFPDDYGLEEEDECDIEFHERKKYPPYQFVSTRGWVSISKRWMVIQQEGNKFCATLESVKARPVSGIGVQDMAFQALEAFKVQHNGKCFNLSHCYHVIKDKEKFKAQYAALKSRGGMGAVEDVGEGEPARPRGKTNSKKEDKRDAATNALIASVDDMMNKKDSREEERRRFKEEQMSAFMEIQRRRLDLDAEKQAKMFELEAEKQAKMLEIEAANARQRRKKWLLQA</sequence>
<feature type="coiled-coil region" evidence="1">
    <location>
        <begin position="407"/>
        <end position="479"/>
    </location>
</feature>
<dbReference type="AlphaFoldDB" id="A0A0F6TLN8"/>
<reference evidence="3" key="1">
    <citation type="submission" date="2011-03" db="EMBL/GenBank/DDBJ databases">
        <title>Genomic sequence of CBF genes for cold tolerance in Triticum aestivum cultivar Norstar.</title>
        <authorList>
            <person name="MacLachlan P.R."/>
            <person name="Baga M."/>
            <person name="Chibbar R.N."/>
        </authorList>
    </citation>
    <scope>NUCLEOTIDE SEQUENCE</scope>
</reference>
<name>A0A0F6TLN8_WHEAT</name>
<evidence type="ECO:0000313" key="3">
    <source>
        <dbReference type="EMBL" id="AKE47416.1"/>
    </source>
</evidence>
<protein>
    <recommendedName>
        <fullName evidence="4">No apical meristem-associated C-terminal domain-containing protein</fullName>
    </recommendedName>
</protein>
<feature type="compositionally biased region" description="Basic and acidic residues" evidence="2">
    <location>
        <begin position="50"/>
        <end position="72"/>
    </location>
</feature>
<accession>A0A0F6TLN8</accession>
<feature type="region of interest" description="Disordered" evidence="2">
    <location>
        <begin position="24"/>
        <end position="72"/>
    </location>
</feature>
<gene>
    <name evidence="3" type="ORF">TAANSRALLhA_1740J17.g00002</name>
</gene>
<keyword evidence="1" id="KW-0175">Coiled coil</keyword>
<feature type="region of interest" description="Disordered" evidence="2">
    <location>
        <begin position="370"/>
        <end position="400"/>
    </location>
</feature>
<evidence type="ECO:0000256" key="2">
    <source>
        <dbReference type="SAM" id="MobiDB-lite"/>
    </source>
</evidence>
<proteinExistence type="predicted"/>
<dbReference type="PANTHER" id="PTHR45125:SF24">
    <property type="entry name" value="GENOME ASSEMBLY, CHROMOSOME: II"/>
    <property type="match status" value="1"/>
</dbReference>
<dbReference type="PANTHER" id="PTHR45125">
    <property type="entry name" value="F21J9.4-RELATED"/>
    <property type="match status" value="1"/>
</dbReference>
<dbReference type="ExpressionAtlas" id="A0A0F6TLN8">
    <property type="expression patterns" value="baseline"/>
</dbReference>
<dbReference type="EMBL" id="JF729238">
    <property type="protein sequence ID" value="AKE47416.1"/>
    <property type="molecule type" value="Genomic_DNA"/>
</dbReference>